<dbReference type="Gene3D" id="1.10.287.130">
    <property type="match status" value="1"/>
</dbReference>
<dbReference type="InterPro" id="IPR005467">
    <property type="entry name" value="His_kinase_dom"/>
</dbReference>
<dbReference type="SMART" id="SM00387">
    <property type="entry name" value="HATPase_c"/>
    <property type="match status" value="1"/>
</dbReference>
<dbReference type="PANTHER" id="PTHR45453">
    <property type="entry name" value="PHOSPHATE REGULON SENSOR PROTEIN PHOR"/>
    <property type="match status" value="1"/>
</dbReference>
<keyword evidence="8 11" id="KW-1133">Transmembrane helix</keyword>
<evidence type="ECO:0000256" key="7">
    <source>
        <dbReference type="ARBA" id="ARBA00022777"/>
    </source>
</evidence>
<dbReference type="InterPro" id="IPR036890">
    <property type="entry name" value="HATPase_C_sf"/>
</dbReference>
<dbReference type="PRINTS" id="PR00344">
    <property type="entry name" value="BCTRLSENSOR"/>
</dbReference>
<dbReference type="GO" id="GO:0005886">
    <property type="term" value="C:plasma membrane"/>
    <property type="evidence" value="ECO:0007669"/>
    <property type="project" value="UniProtKB-SubCell"/>
</dbReference>
<reference evidence="13 14" key="1">
    <citation type="journal article" date="2015" name="Infect. Genet. Evol.">
        <title>Genomic sequences of six botulinum neurotoxin-producing strains representing three clostridial species illustrate the mobility and diversity of botulinum neurotoxin genes.</title>
        <authorList>
            <person name="Smith T.J."/>
            <person name="Hill K.K."/>
            <person name="Xie G."/>
            <person name="Foley B.T."/>
            <person name="Williamson C.H."/>
            <person name="Foster J.T."/>
            <person name="Johnson S.L."/>
            <person name="Chertkov O."/>
            <person name="Teshima H."/>
            <person name="Gibbons H.S."/>
            <person name="Johnsky L.A."/>
            <person name="Karavis M.A."/>
            <person name="Smith L.A."/>
        </authorList>
    </citation>
    <scope>NUCLEOTIDE SEQUENCE [LARGE SCALE GENOMIC DNA]</scope>
    <source>
        <strain evidence="13 14">CDC 2741</strain>
    </source>
</reference>
<feature type="transmembrane region" description="Helical" evidence="11">
    <location>
        <begin position="20"/>
        <end position="37"/>
    </location>
</feature>
<evidence type="ECO:0000256" key="1">
    <source>
        <dbReference type="ARBA" id="ARBA00000085"/>
    </source>
</evidence>
<evidence type="ECO:0000256" key="9">
    <source>
        <dbReference type="ARBA" id="ARBA00023012"/>
    </source>
</evidence>
<dbReference type="Pfam" id="PF02518">
    <property type="entry name" value="HATPase_c"/>
    <property type="match status" value="1"/>
</dbReference>
<gene>
    <name evidence="13" type="ORF">U732_273</name>
</gene>
<dbReference type="EMBL" id="AYSO01000020">
    <property type="protein sequence ID" value="KIE44526.1"/>
    <property type="molecule type" value="Genomic_DNA"/>
</dbReference>
<dbReference type="STRING" id="29341.RSJ17_04175"/>
<evidence type="ECO:0000259" key="12">
    <source>
        <dbReference type="PROSITE" id="PS50109"/>
    </source>
</evidence>
<dbReference type="InterPro" id="IPR003594">
    <property type="entry name" value="HATPase_dom"/>
</dbReference>
<comment type="catalytic activity">
    <reaction evidence="1">
        <text>ATP + protein L-histidine = ADP + protein N-phospho-L-histidine.</text>
        <dbReference type="EC" id="2.7.13.3"/>
    </reaction>
</comment>
<dbReference type="GO" id="GO:0000155">
    <property type="term" value="F:phosphorelay sensor kinase activity"/>
    <property type="evidence" value="ECO:0007669"/>
    <property type="project" value="TreeGrafter"/>
</dbReference>
<keyword evidence="10 11" id="KW-0472">Membrane</keyword>
<dbReference type="PROSITE" id="PS50109">
    <property type="entry name" value="HIS_KIN"/>
    <property type="match status" value="1"/>
</dbReference>
<feature type="domain" description="Histidine kinase" evidence="12">
    <location>
        <begin position="124"/>
        <end position="339"/>
    </location>
</feature>
<keyword evidence="4" id="KW-1003">Cell membrane</keyword>
<dbReference type="Proteomes" id="UP000031366">
    <property type="component" value="Unassembled WGS sequence"/>
</dbReference>
<dbReference type="PANTHER" id="PTHR45453:SF2">
    <property type="entry name" value="HISTIDINE KINASE"/>
    <property type="match status" value="1"/>
</dbReference>
<dbReference type="AlphaFoldDB" id="A0A0C1R249"/>
<keyword evidence="14" id="KW-1185">Reference proteome</keyword>
<keyword evidence="9" id="KW-0902">Two-component regulatory system</keyword>
<evidence type="ECO:0000313" key="13">
    <source>
        <dbReference type="EMBL" id="KIE44526.1"/>
    </source>
</evidence>
<evidence type="ECO:0000256" key="11">
    <source>
        <dbReference type="SAM" id="Phobius"/>
    </source>
</evidence>
<protein>
    <recommendedName>
        <fullName evidence="3">histidine kinase</fullName>
        <ecNumber evidence="3">2.7.13.3</ecNumber>
    </recommendedName>
</protein>
<keyword evidence="6 11" id="KW-0812">Transmembrane</keyword>
<keyword evidence="7 13" id="KW-0418">Kinase</keyword>
<evidence type="ECO:0000256" key="10">
    <source>
        <dbReference type="ARBA" id="ARBA00023136"/>
    </source>
</evidence>
<evidence type="ECO:0000256" key="3">
    <source>
        <dbReference type="ARBA" id="ARBA00012438"/>
    </source>
</evidence>
<keyword evidence="5" id="KW-0808">Transferase</keyword>
<evidence type="ECO:0000256" key="8">
    <source>
        <dbReference type="ARBA" id="ARBA00022989"/>
    </source>
</evidence>
<evidence type="ECO:0000256" key="2">
    <source>
        <dbReference type="ARBA" id="ARBA00004651"/>
    </source>
</evidence>
<evidence type="ECO:0000256" key="5">
    <source>
        <dbReference type="ARBA" id="ARBA00022679"/>
    </source>
</evidence>
<evidence type="ECO:0000313" key="14">
    <source>
        <dbReference type="Proteomes" id="UP000031366"/>
    </source>
</evidence>
<dbReference type="Gene3D" id="3.30.565.10">
    <property type="entry name" value="Histidine kinase-like ATPase, C-terminal domain"/>
    <property type="match status" value="1"/>
</dbReference>
<evidence type="ECO:0000256" key="6">
    <source>
        <dbReference type="ARBA" id="ARBA00022692"/>
    </source>
</evidence>
<comment type="subcellular location">
    <subcellularLocation>
        <location evidence="2">Cell membrane</location>
        <topology evidence="2">Multi-pass membrane protein</topology>
    </subcellularLocation>
</comment>
<dbReference type="InterPro" id="IPR004358">
    <property type="entry name" value="Sig_transdc_His_kin-like_C"/>
</dbReference>
<comment type="caution">
    <text evidence="13">The sequence shown here is derived from an EMBL/GenBank/DDBJ whole genome shotgun (WGS) entry which is preliminary data.</text>
</comment>
<feature type="transmembrane region" description="Helical" evidence="11">
    <location>
        <begin position="43"/>
        <end position="60"/>
    </location>
</feature>
<organism evidence="13 14">
    <name type="scientific">Clostridium argentinense CDC 2741</name>
    <dbReference type="NCBI Taxonomy" id="1418104"/>
    <lineage>
        <taxon>Bacteria</taxon>
        <taxon>Bacillati</taxon>
        <taxon>Bacillota</taxon>
        <taxon>Clostridia</taxon>
        <taxon>Eubacteriales</taxon>
        <taxon>Clostridiaceae</taxon>
        <taxon>Clostridium</taxon>
    </lineage>
</organism>
<dbReference type="SUPFAM" id="SSF55874">
    <property type="entry name" value="ATPase domain of HSP90 chaperone/DNA topoisomerase II/histidine kinase"/>
    <property type="match status" value="1"/>
</dbReference>
<dbReference type="GO" id="GO:0016036">
    <property type="term" value="P:cellular response to phosphate starvation"/>
    <property type="evidence" value="ECO:0007669"/>
    <property type="project" value="TreeGrafter"/>
</dbReference>
<dbReference type="EC" id="2.7.13.3" evidence="3"/>
<name>A0A0C1R249_9CLOT</name>
<accession>A0A0C1R249</accession>
<dbReference type="GO" id="GO:0004721">
    <property type="term" value="F:phosphoprotein phosphatase activity"/>
    <property type="evidence" value="ECO:0007669"/>
    <property type="project" value="TreeGrafter"/>
</dbReference>
<evidence type="ECO:0000256" key="4">
    <source>
        <dbReference type="ARBA" id="ARBA00022475"/>
    </source>
</evidence>
<dbReference type="InterPro" id="IPR050351">
    <property type="entry name" value="BphY/WalK/GraS-like"/>
</dbReference>
<sequence length="342" mass="40414">MKDLNRKRINNFLRDKLLSIVILLCNTFFIFLFYYSTVDEIEILYPMIITIFLIIIYLVIEWYRYYRFNFQLEKFIEDSSHKVVISTYEQRDIYEVINKIHNNYIGQLEDVNIENNRKSKFLAQLIHNLKTPVTIIDLILQKQKSGKLKAEDINSLKQENMVIYDGLQNVLNLIRLDEFSKDYVPTSVDLLGTINSIIKKNKNYFIYNNVFPKIEIEEKEIFVLSDRKWNEFVIEQIIFNGIKYSASKESPKYITLKIEEEEEFVILKIVDEGIGIPDYDMDRIFEAFFTGENGRIYKNSTGIGLYMCGIVAEKLNQKITIESKVGVGTVVSIRYRRKVNVR</sequence>
<proteinExistence type="predicted"/>